<gene>
    <name evidence="1" type="ORF">HYPSUDRAFT_60276</name>
</gene>
<feature type="non-terminal residue" evidence="1">
    <location>
        <position position="1"/>
    </location>
</feature>
<dbReference type="AlphaFoldDB" id="A0A0D2LPM0"/>
<sequence>EPGGFSHGRLSNNQRVYDTDVKACIVGLALLHCSSAIATYERPTTTGYTSGHAAGITTSRKEGHLGWWCICAELNGPIKSDRYFVVRIAADPTRAVAAREVRGFLTVSCPCAMGPCYTTSIGQAIYLLERGQSRVVCESRPSGGRTRMGRLVSIGWEVIHCSFVLAPMRGRLILIECLDLFNCSQSFSTIKLSSHRFYVGVITYWSMWRARAKSLPTGCNFPTPSSDYYLVMSACSSGCHMYHGHAQLRAAKSTRCPIDAGGCISAWNPPLPVAP</sequence>
<dbReference type="Proteomes" id="UP000054270">
    <property type="component" value="Unassembled WGS sequence"/>
</dbReference>
<organism evidence="1 2">
    <name type="scientific">Hypholoma sublateritium (strain FD-334 SS-4)</name>
    <dbReference type="NCBI Taxonomy" id="945553"/>
    <lineage>
        <taxon>Eukaryota</taxon>
        <taxon>Fungi</taxon>
        <taxon>Dikarya</taxon>
        <taxon>Basidiomycota</taxon>
        <taxon>Agaricomycotina</taxon>
        <taxon>Agaricomycetes</taxon>
        <taxon>Agaricomycetidae</taxon>
        <taxon>Agaricales</taxon>
        <taxon>Agaricineae</taxon>
        <taxon>Strophariaceae</taxon>
        <taxon>Hypholoma</taxon>
    </lineage>
</organism>
<accession>A0A0D2LPM0</accession>
<evidence type="ECO:0000313" key="2">
    <source>
        <dbReference type="Proteomes" id="UP000054270"/>
    </source>
</evidence>
<proteinExistence type="predicted"/>
<protein>
    <submittedName>
        <fullName evidence="1">Uncharacterized protein</fullName>
    </submittedName>
</protein>
<name>A0A0D2LPM0_HYPSF</name>
<keyword evidence="2" id="KW-1185">Reference proteome</keyword>
<reference evidence="2" key="1">
    <citation type="submission" date="2014-04" db="EMBL/GenBank/DDBJ databases">
        <title>Evolutionary Origins and Diversification of the Mycorrhizal Mutualists.</title>
        <authorList>
            <consortium name="DOE Joint Genome Institute"/>
            <consortium name="Mycorrhizal Genomics Consortium"/>
            <person name="Kohler A."/>
            <person name="Kuo A."/>
            <person name="Nagy L.G."/>
            <person name="Floudas D."/>
            <person name="Copeland A."/>
            <person name="Barry K.W."/>
            <person name="Cichocki N."/>
            <person name="Veneault-Fourrey C."/>
            <person name="LaButti K."/>
            <person name="Lindquist E.A."/>
            <person name="Lipzen A."/>
            <person name="Lundell T."/>
            <person name="Morin E."/>
            <person name="Murat C."/>
            <person name="Riley R."/>
            <person name="Ohm R."/>
            <person name="Sun H."/>
            <person name="Tunlid A."/>
            <person name="Henrissat B."/>
            <person name="Grigoriev I.V."/>
            <person name="Hibbett D.S."/>
            <person name="Martin F."/>
        </authorList>
    </citation>
    <scope>NUCLEOTIDE SEQUENCE [LARGE SCALE GENOMIC DNA]</scope>
    <source>
        <strain evidence="2">FD-334 SS-4</strain>
    </source>
</reference>
<evidence type="ECO:0000313" key="1">
    <source>
        <dbReference type="EMBL" id="KJA12703.1"/>
    </source>
</evidence>
<dbReference type="EMBL" id="KN817976">
    <property type="protein sequence ID" value="KJA12703.1"/>
    <property type="molecule type" value="Genomic_DNA"/>
</dbReference>